<feature type="region of interest" description="Disordered" evidence="1">
    <location>
        <begin position="91"/>
        <end position="173"/>
    </location>
</feature>
<evidence type="ECO:0000256" key="2">
    <source>
        <dbReference type="SAM" id="SignalP"/>
    </source>
</evidence>
<proteinExistence type="predicted"/>
<evidence type="ECO:0000313" key="6">
    <source>
        <dbReference type="Proteomes" id="UP000447873"/>
    </source>
</evidence>
<feature type="compositionally biased region" description="Low complexity" evidence="1">
    <location>
        <begin position="133"/>
        <end position="173"/>
    </location>
</feature>
<dbReference type="Proteomes" id="UP000433883">
    <property type="component" value="Unassembled WGS sequence"/>
</dbReference>
<reference evidence="4 6" key="1">
    <citation type="submission" date="2018-12" db="EMBL/GenBank/DDBJ databases">
        <title>Venturia inaequalis Genome Resource.</title>
        <authorList>
            <person name="Lichtner F.J."/>
        </authorList>
    </citation>
    <scope>NUCLEOTIDE SEQUENCE [LARGE SCALE GENOMIC DNA]</scope>
    <source>
        <strain evidence="4 6">120213</strain>
        <strain evidence="3">Bline_iso_100314</strain>
        <strain evidence="5 7">DMI_063113</strain>
    </source>
</reference>
<dbReference type="EMBL" id="WNWS01000431">
    <property type="protein sequence ID" value="KAE9967930.1"/>
    <property type="molecule type" value="Genomic_DNA"/>
</dbReference>
<evidence type="ECO:0000256" key="1">
    <source>
        <dbReference type="SAM" id="MobiDB-lite"/>
    </source>
</evidence>
<keyword evidence="2" id="KW-0732">Signal</keyword>
<evidence type="ECO:0000313" key="3">
    <source>
        <dbReference type="EMBL" id="KAE9962169.1"/>
    </source>
</evidence>
<dbReference type="EMBL" id="WNWR01000249">
    <property type="protein sequence ID" value="KAE9986806.1"/>
    <property type="molecule type" value="Genomic_DNA"/>
</dbReference>
<dbReference type="EMBL" id="WNWQ01001138">
    <property type="protein sequence ID" value="KAE9962169.1"/>
    <property type="molecule type" value="Genomic_DNA"/>
</dbReference>
<dbReference type="Proteomes" id="UP000490939">
    <property type="component" value="Unassembled WGS sequence"/>
</dbReference>
<feature type="compositionally biased region" description="Polar residues" evidence="1">
    <location>
        <begin position="243"/>
        <end position="296"/>
    </location>
</feature>
<feature type="signal peptide" evidence="2">
    <location>
        <begin position="1"/>
        <end position="21"/>
    </location>
</feature>
<comment type="caution">
    <text evidence="4">The sequence shown here is derived from an EMBL/GenBank/DDBJ whole genome shotgun (WGS) entry which is preliminary data.</text>
</comment>
<protein>
    <submittedName>
        <fullName evidence="4">Uncharacterized protein</fullName>
    </submittedName>
</protein>
<feature type="compositionally biased region" description="Polar residues" evidence="1">
    <location>
        <begin position="204"/>
        <end position="233"/>
    </location>
</feature>
<dbReference type="AlphaFoldDB" id="A0A8H3YNY9"/>
<feature type="chain" id="PRO_5044691000" evidence="2">
    <location>
        <begin position="22"/>
        <end position="406"/>
    </location>
</feature>
<dbReference type="Proteomes" id="UP000447873">
    <property type="component" value="Unassembled WGS sequence"/>
</dbReference>
<evidence type="ECO:0000313" key="4">
    <source>
        <dbReference type="EMBL" id="KAE9967930.1"/>
    </source>
</evidence>
<keyword evidence="7" id="KW-1185">Reference proteome</keyword>
<evidence type="ECO:0000313" key="7">
    <source>
        <dbReference type="Proteomes" id="UP000490939"/>
    </source>
</evidence>
<evidence type="ECO:0000313" key="5">
    <source>
        <dbReference type="EMBL" id="KAE9986806.1"/>
    </source>
</evidence>
<feature type="region of interest" description="Disordered" evidence="1">
    <location>
        <begin position="346"/>
        <end position="365"/>
    </location>
</feature>
<name>A0A8H3YNY9_VENIN</name>
<gene>
    <name evidence="3" type="ORF">BLS_000716</name>
    <name evidence="5" type="ORF">EG327_004108</name>
    <name evidence="4" type="ORF">EG328_007902</name>
</gene>
<feature type="compositionally biased region" description="Polar residues" evidence="1">
    <location>
        <begin position="92"/>
        <end position="117"/>
    </location>
</feature>
<accession>A0A8H3YNY9</accession>
<sequence>MFLRYLCLLTTATSLLHSASAKPQDQDQDLEHIVSSLKNAYRTTTLTTPIPFATEQQTSTLATISDGRLKILTTTFPSTMAATLTFYPNPFTPSDSTAEPTTQSSADPSTTVAFTLPSSSSESLTVSQGGDETQTQTSPPSSPTNTPTSVFFNGSSDNSTPASPSSTTAQVAPTPSFIMPTSWEIFVVSSTTWVQGVVPASSAEPVSTSSDTSAPSGTSDLATMTGNSSTFVPASSAEPVATPSDTSYLAIPTGNSSTFVPASSTEPVGTPSDNTSDLAIPTGNSSTSNIPVHEQNSSSTSVSTTLLLSTAPPATTLDETARSPTMTVQAVSESEIVLSVRHSITPRTKQPRGRMTWSTSPTVQPEKDDEIVASKRTSGDGRVNGSKWPLGLLLHAVVAALQTIGV</sequence>
<feature type="region of interest" description="Disordered" evidence="1">
    <location>
        <begin position="200"/>
        <end position="301"/>
    </location>
</feature>
<organism evidence="4 6">
    <name type="scientific">Venturia inaequalis</name>
    <name type="common">Apple scab fungus</name>
    <dbReference type="NCBI Taxonomy" id="5025"/>
    <lineage>
        <taxon>Eukaryota</taxon>
        <taxon>Fungi</taxon>
        <taxon>Dikarya</taxon>
        <taxon>Ascomycota</taxon>
        <taxon>Pezizomycotina</taxon>
        <taxon>Dothideomycetes</taxon>
        <taxon>Pleosporomycetidae</taxon>
        <taxon>Venturiales</taxon>
        <taxon>Venturiaceae</taxon>
        <taxon>Venturia</taxon>
    </lineage>
</organism>